<accession>A0A2H3BWL1</accession>
<dbReference type="Proteomes" id="UP000218334">
    <property type="component" value="Unassembled WGS sequence"/>
</dbReference>
<keyword evidence="2" id="KW-1185">Reference proteome</keyword>
<sequence>MAWGEARRIHTHTDEEVLRTVDEMLVHFQCLFTFELLESVFEPEKLLVSVDSESKHAHSASSLVATRYPERFGGRGALQKTEPLLSSVVLFPSYQGRRAGVPSPLSASWSMRAPQWTICYKGEGFQLSGAAKTLPRLPTSPLGGRPRSMTEEGLPACQIEKLVHPGGAFSLHP</sequence>
<dbReference type="STRING" id="1076256.A0A2H3BWL1"/>
<evidence type="ECO:0000313" key="2">
    <source>
        <dbReference type="Proteomes" id="UP000218334"/>
    </source>
</evidence>
<organism evidence="1 2">
    <name type="scientific">Armillaria solidipes</name>
    <dbReference type="NCBI Taxonomy" id="1076256"/>
    <lineage>
        <taxon>Eukaryota</taxon>
        <taxon>Fungi</taxon>
        <taxon>Dikarya</taxon>
        <taxon>Basidiomycota</taxon>
        <taxon>Agaricomycotina</taxon>
        <taxon>Agaricomycetes</taxon>
        <taxon>Agaricomycetidae</taxon>
        <taxon>Agaricales</taxon>
        <taxon>Marasmiineae</taxon>
        <taxon>Physalacriaceae</taxon>
        <taxon>Armillaria</taxon>
    </lineage>
</organism>
<gene>
    <name evidence="1" type="ORF">ARMSODRAFT_974385</name>
</gene>
<proteinExistence type="predicted"/>
<evidence type="ECO:0000313" key="1">
    <source>
        <dbReference type="EMBL" id="PBK70438.1"/>
    </source>
</evidence>
<reference evidence="2" key="1">
    <citation type="journal article" date="2017" name="Nat. Ecol. Evol.">
        <title>Genome expansion and lineage-specific genetic innovations in the forest pathogenic fungi Armillaria.</title>
        <authorList>
            <person name="Sipos G."/>
            <person name="Prasanna A.N."/>
            <person name="Walter M.C."/>
            <person name="O'Connor E."/>
            <person name="Balint B."/>
            <person name="Krizsan K."/>
            <person name="Kiss B."/>
            <person name="Hess J."/>
            <person name="Varga T."/>
            <person name="Slot J."/>
            <person name="Riley R."/>
            <person name="Boka B."/>
            <person name="Rigling D."/>
            <person name="Barry K."/>
            <person name="Lee J."/>
            <person name="Mihaltcheva S."/>
            <person name="LaButti K."/>
            <person name="Lipzen A."/>
            <person name="Waldron R."/>
            <person name="Moloney N.M."/>
            <person name="Sperisen C."/>
            <person name="Kredics L."/>
            <person name="Vagvoelgyi C."/>
            <person name="Patrignani A."/>
            <person name="Fitzpatrick D."/>
            <person name="Nagy I."/>
            <person name="Doyle S."/>
            <person name="Anderson J.B."/>
            <person name="Grigoriev I.V."/>
            <person name="Gueldener U."/>
            <person name="Muensterkoetter M."/>
            <person name="Nagy L.G."/>
        </authorList>
    </citation>
    <scope>NUCLEOTIDE SEQUENCE [LARGE SCALE GENOMIC DNA]</scope>
    <source>
        <strain evidence="2">28-4</strain>
    </source>
</reference>
<dbReference type="AlphaFoldDB" id="A0A2H3BWL1"/>
<dbReference type="EMBL" id="KZ293426">
    <property type="protein sequence ID" value="PBK70438.1"/>
    <property type="molecule type" value="Genomic_DNA"/>
</dbReference>
<name>A0A2H3BWL1_9AGAR</name>
<protein>
    <submittedName>
        <fullName evidence="1">Uncharacterized protein</fullName>
    </submittedName>
</protein>